<evidence type="ECO:0008006" key="6">
    <source>
        <dbReference type="Google" id="ProtNLM"/>
    </source>
</evidence>
<protein>
    <recommendedName>
        <fullName evidence="6">F-box domain-containing protein</fullName>
    </recommendedName>
</protein>
<evidence type="ECO:0000259" key="2">
    <source>
        <dbReference type="Pfam" id="PF00646"/>
    </source>
</evidence>
<keyword evidence="1" id="KW-0472">Membrane</keyword>
<dbReference type="InterPro" id="IPR001810">
    <property type="entry name" value="F-box_dom"/>
</dbReference>
<evidence type="ECO:0000313" key="4">
    <source>
        <dbReference type="EMBL" id="RAL38302.1"/>
    </source>
</evidence>
<dbReference type="Gene3D" id="1.20.1280.50">
    <property type="match status" value="1"/>
</dbReference>
<dbReference type="SUPFAM" id="SSF81383">
    <property type="entry name" value="F-box domain"/>
    <property type="match status" value="1"/>
</dbReference>
<keyword evidence="1" id="KW-1133">Transmembrane helix</keyword>
<dbReference type="InterPro" id="IPR036047">
    <property type="entry name" value="F-box-like_dom_sf"/>
</dbReference>
<reference evidence="4 5" key="1">
    <citation type="submission" date="2018-06" db="EMBL/GenBank/DDBJ databases">
        <title>The Genome of Cuscuta australis (Dodder) Provides Insight into the Evolution of Plant Parasitism.</title>
        <authorList>
            <person name="Liu H."/>
        </authorList>
    </citation>
    <scope>NUCLEOTIDE SEQUENCE [LARGE SCALE GENOMIC DNA]</scope>
    <source>
        <strain evidence="5">cv. Yunnan</strain>
        <tissue evidence="4">Vines</tissue>
    </source>
</reference>
<evidence type="ECO:0000259" key="3">
    <source>
        <dbReference type="Pfam" id="PF08387"/>
    </source>
</evidence>
<feature type="domain" description="F-box" evidence="2">
    <location>
        <begin position="55"/>
        <end position="91"/>
    </location>
</feature>
<dbReference type="Pfam" id="PF00646">
    <property type="entry name" value="F-box"/>
    <property type="match status" value="1"/>
</dbReference>
<dbReference type="PANTHER" id="PTHR31900:SF27">
    <property type="entry name" value="FBD DOMAIN-CONTAINING PROTEIN"/>
    <property type="match status" value="1"/>
</dbReference>
<keyword evidence="5" id="KW-1185">Reference proteome</keyword>
<gene>
    <name evidence="4" type="ORF">DM860_002280</name>
</gene>
<feature type="transmembrane region" description="Helical" evidence="1">
    <location>
        <begin position="6"/>
        <end position="24"/>
    </location>
</feature>
<evidence type="ECO:0000313" key="5">
    <source>
        <dbReference type="Proteomes" id="UP000249390"/>
    </source>
</evidence>
<accession>A0A328CXX8</accession>
<name>A0A328CXX8_9ASTE</name>
<feature type="domain" description="FBD" evidence="3">
    <location>
        <begin position="214"/>
        <end position="248"/>
    </location>
</feature>
<evidence type="ECO:0000256" key="1">
    <source>
        <dbReference type="SAM" id="Phobius"/>
    </source>
</evidence>
<dbReference type="InterPro" id="IPR006566">
    <property type="entry name" value="FBD"/>
</dbReference>
<dbReference type="AlphaFoldDB" id="A0A328CXX8"/>
<dbReference type="Proteomes" id="UP000249390">
    <property type="component" value="Unassembled WGS sequence"/>
</dbReference>
<organism evidence="4 5">
    <name type="scientific">Cuscuta australis</name>
    <dbReference type="NCBI Taxonomy" id="267555"/>
    <lineage>
        <taxon>Eukaryota</taxon>
        <taxon>Viridiplantae</taxon>
        <taxon>Streptophyta</taxon>
        <taxon>Embryophyta</taxon>
        <taxon>Tracheophyta</taxon>
        <taxon>Spermatophyta</taxon>
        <taxon>Magnoliopsida</taxon>
        <taxon>eudicotyledons</taxon>
        <taxon>Gunneridae</taxon>
        <taxon>Pentapetalae</taxon>
        <taxon>asterids</taxon>
        <taxon>lamiids</taxon>
        <taxon>Solanales</taxon>
        <taxon>Convolvulaceae</taxon>
        <taxon>Cuscuteae</taxon>
        <taxon>Cuscuta</taxon>
        <taxon>Cuscuta subgen. Grammica</taxon>
        <taxon>Cuscuta sect. Cleistogrammica</taxon>
    </lineage>
</organism>
<comment type="caution">
    <text evidence="4">The sequence shown here is derived from an EMBL/GenBank/DDBJ whole genome shotgun (WGS) entry which is preliminary data.</text>
</comment>
<dbReference type="PANTHER" id="PTHR31900">
    <property type="entry name" value="F-BOX/RNI SUPERFAMILY PROTEIN-RELATED"/>
    <property type="match status" value="1"/>
</dbReference>
<keyword evidence="1" id="KW-0812">Transmembrane</keyword>
<dbReference type="InterPro" id="IPR050232">
    <property type="entry name" value="FBL13/AtMIF1-like"/>
</dbReference>
<dbReference type="EMBL" id="NQVE01000209">
    <property type="protein sequence ID" value="RAL38302.1"/>
    <property type="molecule type" value="Genomic_DNA"/>
</dbReference>
<proteinExistence type="predicted"/>
<sequence>MVHNYLMFHSCTVVTLFVGCFIWCNERILVVTLFIQLYCSMSVLNKKACHDDIVSSLPDSLKEAILACLPLRDAVRTRVLSKNWRYSWTRLPHLNFDNAVWPRSDVDEDSAFLTCIRRIFHVVLNHEGPMTKGIAAGGVPRRTSLRAVHLNSLILEHYRLDDLVGMPFVIFLLRISPNLKDVKISHSNVAAGIGQRLYPHLLDVGEYSDVKLDQLRVVEIKEFTGARNEMRLVKLLLINSPRLEKMVIRAKATACTEQQERMILKELI</sequence>
<dbReference type="Pfam" id="PF08387">
    <property type="entry name" value="FBD"/>
    <property type="match status" value="1"/>
</dbReference>